<evidence type="ECO:0000256" key="5">
    <source>
        <dbReference type="ARBA" id="ARBA00023163"/>
    </source>
</evidence>
<evidence type="ECO:0000313" key="9">
    <source>
        <dbReference type="Proteomes" id="UP001310022"/>
    </source>
</evidence>
<evidence type="ECO:0000313" key="8">
    <source>
        <dbReference type="EMBL" id="GJM59887.1"/>
    </source>
</evidence>
<dbReference type="NCBIfam" id="TIGR02937">
    <property type="entry name" value="sigma70-ECF"/>
    <property type="match status" value="1"/>
</dbReference>
<evidence type="ECO:0000256" key="4">
    <source>
        <dbReference type="ARBA" id="ARBA00023125"/>
    </source>
</evidence>
<feature type="domain" description="RNA polymerase sigma-70 region 2" evidence="6">
    <location>
        <begin position="49"/>
        <end position="116"/>
    </location>
</feature>
<dbReference type="AlphaFoldDB" id="A0AAN4VUZ6"/>
<dbReference type="Proteomes" id="UP001310022">
    <property type="component" value="Unassembled WGS sequence"/>
</dbReference>
<keyword evidence="2" id="KW-0805">Transcription regulation</keyword>
<keyword evidence="3" id="KW-0731">Sigma factor</keyword>
<accession>A0AAN4VUZ6</accession>
<protein>
    <submittedName>
        <fullName evidence="8">DNA-directed RNA polymerase sigma-70 factor</fullName>
    </submittedName>
</protein>
<evidence type="ECO:0000256" key="3">
    <source>
        <dbReference type="ARBA" id="ARBA00023082"/>
    </source>
</evidence>
<dbReference type="InterPro" id="IPR013249">
    <property type="entry name" value="RNA_pol_sigma70_r4_t2"/>
</dbReference>
<dbReference type="InterPro" id="IPR014284">
    <property type="entry name" value="RNA_pol_sigma-70_dom"/>
</dbReference>
<dbReference type="InterPro" id="IPR007627">
    <property type="entry name" value="RNA_pol_sigma70_r2"/>
</dbReference>
<dbReference type="EMBL" id="BQKE01000001">
    <property type="protein sequence ID" value="GJM59887.1"/>
    <property type="molecule type" value="Genomic_DNA"/>
</dbReference>
<evidence type="ECO:0000259" key="6">
    <source>
        <dbReference type="Pfam" id="PF04542"/>
    </source>
</evidence>
<dbReference type="GO" id="GO:0000428">
    <property type="term" value="C:DNA-directed RNA polymerase complex"/>
    <property type="evidence" value="ECO:0007669"/>
    <property type="project" value="UniProtKB-KW"/>
</dbReference>
<dbReference type="CDD" id="cd06171">
    <property type="entry name" value="Sigma70_r4"/>
    <property type="match status" value="1"/>
</dbReference>
<dbReference type="RefSeq" id="WP_338235801.1">
    <property type="nucleotide sequence ID" value="NZ_BQKE01000001.1"/>
</dbReference>
<keyword evidence="5" id="KW-0804">Transcription</keyword>
<dbReference type="Gene3D" id="1.10.10.10">
    <property type="entry name" value="Winged helix-like DNA-binding domain superfamily/Winged helix DNA-binding domain"/>
    <property type="match status" value="1"/>
</dbReference>
<evidence type="ECO:0000259" key="7">
    <source>
        <dbReference type="Pfam" id="PF08281"/>
    </source>
</evidence>
<dbReference type="Pfam" id="PF04542">
    <property type="entry name" value="Sigma70_r2"/>
    <property type="match status" value="1"/>
</dbReference>
<dbReference type="InterPro" id="IPR036388">
    <property type="entry name" value="WH-like_DNA-bd_sf"/>
</dbReference>
<dbReference type="InterPro" id="IPR013325">
    <property type="entry name" value="RNA_pol_sigma_r2"/>
</dbReference>
<dbReference type="Gene3D" id="1.10.1740.10">
    <property type="match status" value="1"/>
</dbReference>
<keyword evidence="4" id="KW-0238">DNA-binding</keyword>
<dbReference type="SUPFAM" id="SSF88659">
    <property type="entry name" value="Sigma3 and sigma4 domains of RNA polymerase sigma factors"/>
    <property type="match status" value="1"/>
</dbReference>
<feature type="domain" description="RNA polymerase sigma factor 70 region 4 type 2" evidence="7">
    <location>
        <begin position="147"/>
        <end position="199"/>
    </location>
</feature>
<dbReference type="PANTHER" id="PTHR43133">
    <property type="entry name" value="RNA POLYMERASE ECF-TYPE SIGMA FACTO"/>
    <property type="match status" value="1"/>
</dbReference>
<name>A0AAN4VUZ6_9BACT</name>
<dbReference type="GO" id="GO:0006352">
    <property type="term" value="P:DNA-templated transcription initiation"/>
    <property type="evidence" value="ECO:0007669"/>
    <property type="project" value="InterPro"/>
</dbReference>
<organism evidence="8 9">
    <name type="scientific">Persicobacter diffluens</name>
    <dbReference type="NCBI Taxonomy" id="981"/>
    <lineage>
        <taxon>Bacteria</taxon>
        <taxon>Pseudomonadati</taxon>
        <taxon>Bacteroidota</taxon>
        <taxon>Cytophagia</taxon>
        <taxon>Cytophagales</taxon>
        <taxon>Persicobacteraceae</taxon>
        <taxon>Persicobacter</taxon>
    </lineage>
</organism>
<dbReference type="SUPFAM" id="SSF88946">
    <property type="entry name" value="Sigma2 domain of RNA polymerase sigma factors"/>
    <property type="match status" value="1"/>
</dbReference>
<proteinExistence type="inferred from homology"/>
<dbReference type="PANTHER" id="PTHR43133:SF8">
    <property type="entry name" value="RNA POLYMERASE SIGMA FACTOR HI_1459-RELATED"/>
    <property type="match status" value="1"/>
</dbReference>
<dbReference type="InterPro" id="IPR013324">
    <property type="entry name" value="RNA_pol_sigma_r3/r4-like"/>
</dbReference>
<dbReference type="Pfam" id="PF08281">
    <property type="entry name" value="Sigma70_r4_2"/>
    <property type="match status" value="1"/>
</dbReference>
<sequence length="212" mass="24664">MGKFFQEKCLTSVTAASESASNGQMLNTDTENTILNQIRQGNYSRATLLIDHHKEMVYQICYRILLNQADAEEAAQDSFLKAFEALDQFRGEAKFSTWLYRIAYNMALGKNRQNSRRSVWEWVTDQLPDRQQGPDAAEIMEQEDRKEQVHAAINQLPEEERVIISLYYLEEMSTKEIAEVVNIKPNLVKVRLHRSRKKLEEKLSNRKSMFAL</sequence>
<dbReference type="GO" id="GO:0016987">
    <property type="term" value="F:sigma factor activity"/>
    <property type="evidence" value="ECO:0007669"/>
    <property type="project" value="UniProtKB-KW"/>
</dbReference>
<comment type="similarity">
    <text evidence="1">Belongs to the sigma-70 factor family. ECF subfamily.</text>
</comment>
<keyword evidence="9" id="KW-1185">Reference proteome</keyword>
<reference evidence="8 9" key="1">
    <citation type="submission" date="2021-12" db="EMBL/GenBank/DDBJ databases">
        <title>Genome sequencing of bacteria with rrn-lacking chromosome and rrn-plasmid.</title>
        <authorList>
            <person name="Anda M."/>
            <person name="Iwasaki W."/>
        </authorList>
    </citation>
    <scope>NUCLEOTIDE SEQUENCE [LARGE SCALE GENOMIC DNA]</scope>
    <source>
        <strain evidence="8 9">NBRC 15940</strain>
    </source>
</reference>
<dbReference type="InterPro" id="IPR039425">
    <property type="entry name" value="RNA_pol_sigma-70-like"/>
</dbReference>
<dbReference type="GO" id="GO:0003677">
    <property type="term" value="F:DNA binding"/>
    <property type="evidence" value="ECO:0007669"/>
    <property type="project" value="UniProtKB-KW"/>
</dbReference>
<evidence type="ECO:0000256" key="1">
    <source>
        <dbReference type="ARBA" id="ARBA00010641"/>
    </source>
</evidence>
<comment type="caution">
    <text evidence="8">The sequence shown here is derived from an EMBL/GenBank/DDBJ whole genome shotgun (WGS) entry which is preliminary data.</text>
</comment>
<evidence type="ECO:0000256" key="2">
    <source>
        <dbReference type="ARBA" id="ARBA00023015"/>
    </source>
</evidence>
<keyword evidence="8" id="KW-0240">DNA-directed RNA polymerase</keyword>
<gene>
    <name evidence="8" type="ORF">PEDI_04390</name>
</gene>